<dbReference type="AlphaFoldDB" id="A0A507B5C5"/>
<evidence type="ECO:0008006" key="3">
    <source>
        <dbReference type="Google" id="ProtNLM"/>
    </source>
</evidence>
<name>A0A507B5C5_9PEZI</name>
<dbReference type="STRING" id="1093900.A0A507B5C5"/>
<sequence length="146" mass="16211">MSSSTSTPSYPADIKVRPEVQAFISDFFKLSDTPGQHDEYVDRFTKDATFILASKVSKGTDEIRATREGMWSAVASRKHTVHQVFPFGNDATEVMMYGIVDLGLKAGGNMLSEWAAHAKLDFSGDKGRLSFYQVYLDTGAKNPYKK</sequence>
<dbReference type="Proteomes" id="UP000319257">
    <property type="component" value="Unassembled WGS sequence"/>
</dbReference>
<keyword evidence="2" id="KW-1185">Reference proteome</keyword>
<dbReference type="PANTHER" id="PTHR39401">
    <property type="entry name" value="SNOAL-LIKE DOMAIN-CONTAINING PROTEIN"/>
    <property type="match status" value="1"/>
</dbReference>
<organism evidence="1 2">
    <name type="scientific">Thyridium curvatum</name>
    <dbReference type="NCBI Taxonomy" id="1093900"/>
    <lineage>
        <taxon>Eukaryota</taxon>
        <taxon>Fungi</taxon>
        <taxon>Dikarya</taxon>
        <taxon>Ascomycota</taxon>
        <taxon>Pezizomycotina</taxon>
        <taxon>Sordariomycetes</taxon>
        <taxon>Sordariomycetidae</taxon>
        <taxon>Thyridiales</taxon>
        <taxon>Thyridiaceae</taxon>
        <taxon>Thyridium</taxon>
    </lineage>
</organism>
<dbReference type="Gene3D" id="3.10.450.50">
    <property type="match status" value="1"/>
</dbReference>
<dbReference type="GeneID" id="41975004"/>
<evidence type="ECO:0000313" key="1">
    <source>
        <dbReference type="EMBL" id="TPX11820.1"/>
    </source>
</evidence>
<gene>
    <name evidence="1" type="ORF">E0L32_007557</name>
</gene>
<dbReference type="SUPFAM" id="SSF54427">
    <property type="entry name" value="NTF2-like"/>
    <property type="match status" value="1"/>
</dbReference>
<dbReference type="EMBL" id="SKBQ01000046">
    <property type="protein sequence ID" value="TPX11820.1"/>
    <property type="molecule type" value="Genomic_DNA"/>
</dbReference>
<protein>
    <recommendedName>
        <fullName evidence="3">SnoaL-like domain-containing protein</fullName>
    </recommendedName>
</protein>
<dbReference type="OrthoDB" id="3468019at2759"/>
<evidence type="ECO:0000313" key="2">
    <source>
        <dbReference type="Proteomes" id="UP000319257"/>
    </source>
</evidence>
<comment type="caution">
    <text evidence="1">The sequence shown here is derived from an EMBL/GenBank/DDBJ whole genome shotgun (WGS) entry which is preliminary data.</text>
</comment>
<reference evidence="1 2" key="1">
    <citation type="submission" date="2019-06" db="EMBL/GenBank/DDBJ databases">
        <title>Draft genome sequence of the filamentous fungus Phialemoniopsis curvata isolated from diesel fuel.</title>
        <authorList>
            <person name="Varaljay V.A."/>
            <person name="Lyon W.J."/>
            <person name="Crouch A.L."/>
            <person name="Drake C.E."/>
            <person name="Hollomon J.M."/>
            <person name="Nadeau L.J."/>
            <person name="Nunn H.S."/>
            <person name="Stevenson B.S."/>
            <person name="Bojanowski C.L."/>
            <person name="Crookes-Goodson W.J."/>
        </authorList>
    </citation>
    <scope>NUCLEOTIDE SEQUENCE [LARGE SCALE GENOMIC DNA]</scope>
    <source>
        <strain evidence="1 2">D216</strain>
    </source>
</reference>
<dbReference type="PANTHER" id="PTHR39401:SF1">
    <property type="entry name" value="SNOAL-LIKE DOMAIN-CONTAINING PROTEIN"/>
    <property type="match status" value="1"/>
</dbReference>
<dbReference type="InterPro" id="IPR032710">
    <property type="entry name" value="NTF2-like_dom_sf"/>
</dbReference>
<dbReference type="RefSeq" id="XP_030993531.1">
    <property type="nucleotide sequence ID" value="XM_031142314.1"/>
</dbReference>
<dbReference type="InParanoid" id="A0A507B5C5"/>
<accession>A0A507B5C5</accession>
<proteinExistence type="predicted"/>